<keyword evidence="1 8" id="KW-0732">Signal</keyword>
<dbReference type="EC" id="3.2.1.4" evidence="10"/>
<evidence type="ECO:0000313" key="10">
    <source>
        <dbReference type="EMBL" id="OOM79577.1"/>
    </source>
</evidence>
<dbReference type="PROSITE" id="PS00018">
    <property type="entry name" value="EF_HAND_1"/>
    <property type="match status" value="2"/>
</dbReference>
<dbReference type="InterPro" id="IPR018247">
    <property type="entry name" value="EF_Hand_1_Ca_BS"/>
</dbReference>
<sequence length="745" mass="84026">MIKAKLKIIVASIMCSAMCFTSVFSSAAIAATTENATAATTQADDEYQKRFMSLWGKIHDSDNGYFREITDNGKTLKVPYHSIETMMCEAPDYGHETTSEAYSYYMWLEAMYGKFTGNWSEFEQAWDSADKYIIPGSKDQPGMNSYNPNSPATLANEYLSTNKYPSKLQFGAPVGRDPISDELKNAYGTGDMYGMHWLLDVDNWYGYGNRGDASSTAPSYINTFQRGADESVWETVPQPSYEMFKWGGKNGYLDLFTGDNNYSKQWRYTNAPDADARAIQATYWADEWAKTQGKDVTKYVSKASKMGDYLRYSMFDKYFKPMGIGSNNQLNTSQSYLMSWYYAWGGSANSDWSWKIGASHNHFGYQNPMTAWIMSEDSDFKPKSANGQSDWDKSLDRQLEFYQWLQSSEGAIAGGATNSLTTESGSYSKYPAGTPTFYGMAYDYAPVYRDPPSNDWFGMQVWSMQRVAELYYKTGDKRAQAVLDKWAKWIKSVVKVNSNGTYSIPNTLSWSGQPDTWNGTYTGNPGLHVSVKDYTVDVGMSSSLANTLIYYSAGKHKHSTYDESYTKLAKGILDGMWNNSQDDKGLSVAEEKDFSRLFEQEIYIPDGWSGKMPNGDEIKPGVKFIDIRSKYKQDPDFAKVEKDYKAGKSSVFKYHRFWQESEAAIANGTYSILSKELPPIIDEDVILAGDANGDGSVDIQDYLTLQKYILDTTVPIRLKNVDLNNDGRVNTADLFILRKNVLGNE</sequence>
<evidence type="ECO:0000313" key="11">
    <source>
        <dbReference type="Proteomes" id="UP000190890"/>
    </source>
</evidence>
<gene>
    <name evidence="10" type="primary">celCCF</name>
    <name evidence="10" type="ORF">CLPUN_15250</name>
</gene>
<dbReference type="Gene3D" id="1.50.10.10">
    <property type="match status" value="1"/>
</dbReference>
<dbReference type="GO" id="GO:0008810">
    <property type="term" value="F:cellulase activity"/>
    <property type="evidence" value="ECO:0007669"/>
    <property type="project" value="UniProtKB-EC"/>
</dbReference>
<evidence type="ECO:0000256" key="1">
    <source>
        <dbReference type="ARBA" id="ARBA00022729"/>
    </source>
</evidence>
<dbReference type="InterPro" id="IPR016134">
    <property type="entry name" value="Dockerin_dom"/>
</dbReference>
<protein>
    <submittedName>
        <fullName evidence="10">Endoglucanase F</fullName>
        <ecNumber evidence="10">3.2.1.4</ecNumber>
    </submittedName>
</protein>
<dbReference type="PRINTS" id="PR00844">
    <property type="entry name" value="GLHYDRLASE48"/>
</dbReference>
<evidence type="ECO:0000256" key="8">
    <source>
        <dbReference type="SAM" id="SignalP"/>
    </source>
</evidence>
<dbReference type="GO" id="GO:0030245">
    <property type="term" value="P:cellulose catabolic process"/>
    <property type="evidence" value="ECO:0007669"/>
    <property type="project" value="UniProtKB-KW"/>
</dbReference>
<feature type="signal peptide" evidence="8">
    <location>
        <begin position="1"/>
        <end position="30"/>
    </location>
</feature>
<dbReference type="CDD" id="cd14256">
    <property type="entry name" value="Dockerin_I"/>
    <property type="match status" value="1"/>
</dbReference>
<dbReference type="InterPro" id="IPR008928">
    <property type="entry name" value="6-hairpin_glycosidase_sf"/>
</dbReference>
<dbReference type="OrthoDB" id="33861at2"/>
<dbReference type="EMBL" id="LZZM01000099">
    <property type="protein sequence ID" value="OOM79577.1"/>
    <property type="molecule type" value="Genomic_DNA"/>
</dbReference>
<dbReference type="InterPro" id="IPR000556">
    <property type="entry name" value="Glyco_hydro_48F"/>
</dbReference>
<evidence type="ECO:0000256" key="7">
    <source>
        <dbReference type="PIRSR" id="PIRSR600556-1"/>
    </source>
</evidence>
<dbReference type="AlphaFoldDB" id="A0A1S8TP79"/>
<dbReference type="RefSeq" id="WP_077846710.1">
    <property type="nucleotide sequence ID" value="NZ_LZZM01000099.1"/>
</dbReference>
<feature type="active site" description="Proton donor" evidence="7">
    <location>
        <position position="100"/>
    </location>
</feature>
<dbReference type="Pfam" id="PF02011">
    <property type="entry name" value="Glyco_hydro_48"/>
    <property type="match status" value="1"/>
</dbReference>
<dbReference type="InterPro" id="IPR036439">
    <property type="entry name" value="Dockerin_dom_sf"/>
</dbReference>
<dbReference type="InterPro" id="IPR002105">
    <property type="entry name" value="Dockerin_1_rpt"/>
</dbReference>
<feature type="domain" description="Dockerin" evidence="9">
    <location>
        <begin position="684"/>
        <end position="745"/>
    </location>
</feature>
<keyword evidence="4" id="KW-0119">Carbohydrate metabolism</keyword>
<dbReference type="InterPro" id="IPR023309">
    <property type="entry name" value="Endo-1-4-beta-glucanase_dom2"/>
</dbReference>
<proteinExistence type="predicted"/>
<organism evidence="10 11">
    <name type="scientific">Clostridium puniceum</name>
    <dbReference type="NCBI Taxonomy" id="29367"/>
    <lineage>
        <taxon>Bacteria</taxon>
        <taxon>Bacillati</taxon>
        <taxon>Bacillota</taxon>
        <taxon>Clostridia</taxon>
        <taxon>Eubacteriales</taxon>
        <taxon>Clostridiaceae</taxon>
        <taxon>Clostridium</taxon>
    </lineage>
</organism>
<feature type="chain" id="PRO_5012707079" evidence="8">
    <location>
        <begin position="31"/>
        <end position="745"/>
    </location>
</feature>
<evidence type="ECO:0000256" key="3">
    <source>
        <dbReference type="ARBA" id="ARBA00023001"/>
    </source>
</evidence>
<dbReference type="InterPro" id="IPR027390">
    <property type="entry name" value="Endoglucanase_F_dom3"/>
</dbReference>
<dbReference type="STRING" id="29367.CLPUN_15250"/>
<keyword evidence="5 10" id="KW-0326">Glycosidase</keyword>
<dbReference type="Gene3D" id="4.10.870.10">
    <property type="entry name" value="Endo-1,4-beta-glucanase f. Domain 3"/>
    <property type="match status" value="1"/>
</dbReference>
<reference evidence="10 11" key="1">
    <citation type="submission" date="2016-05" db="EMBL/GenBank/DDBJ databases">
        <title>Microbial solvent formation.</title>
        <authorList>
            <person name="Poehlein A."/>
            <person name="Montoya Solano J.D."/>
            <person name="Flitsch S."/>
            <person name="Krabben P."/>
            <person name="Duerre P."/>
            <person name="Daniel R."/>
        </authorList>
    </citation>
    <scope>NUCLEOTIDE SEQUENCE [LARGE SCALE GENOMIC DNA]</scope>
    <source>
        <strain evidence="10 11">DSM 2619</strain>
    </source>
</reference>
<evidence type="ECO:0000256" key="6">
    <source>
        <dbReference type="ARBA" id="ARBA00023326"/>
    </source>
</evidence>
<evidence type="ECO:0000259" key="9">
    <source>
        <dbReference type="PROSITE" id="PS51766"/>
    </source>
</evidence>
<dbReference type="Gene3D" id="2.170.160.10">
    <property type="entry name" value="Endo-1,4-beta-glucanase f. Domain 2"/>
    <property type="match status" value="1"/>
</dbReference>
<comment type="caution">
    <text evidence="10">The sequence shown here is derived from an EMBL/GenBank/DDBJ whole genome shotgun (WGS) entry which is preliminary data.</text>
</comment>
<dbReference type="PROSITE" id="PS51766">
    <property type="entry name" value="DOCKERIN"/>
    <property type="match status" value="1"/>
</dbReference>
<keyword evidence="2 10" id="KW-0378">Hydrolase</keyword>
<keyword evidence="3" id="KW-0136">Cellulose degradation</keyword>
<feature type="active site" description="Nucleophile" evidence="7">
    <location>
        <position position="273"/>
    </location>
</feature>
<keyword evidence="11" id="KW-1185">Reference proteome</keyword>
<evidence type="ECO:0000256" key="4">
    <source>
        <dbReference type="ARBA" id="ARBA00023277"/>
    </source>
</evidence>
<dbReference type="SUPFAM" id="SSF63446">
    <property type="entry name" value="Type I dockerin domain"/>
    <property type="match status" value="1"/>
</dbReference>
<evidence type="ECO:0000256" key="2">
    <source>
        <dbReference type="ARBA" id="ARBA00022801"/>
    </source>
</evidence>
<keyword evidence="6" id="KW-0624">Polysaccharide degradation</keyword>
<evidence type="ECO:0000256" key="5">
    <source>
        <dbReference type="ARBA" id="ARBA00023295"/>
    </source>
</evidence>
<dbReference type="Pfam" id="PF00404">
    <property type="entry name" value="Dockerin_1"/>
    <property type="match status" value="1"/>
</dbReference>
<accession>A0A1S8TP79</accession>
<name>A0A1S8TP79_9CLOT</name>
<dbReference type="Gene3D" id="1.10.1330.10">
    <property type="entry name" value="Dockerin domain"/>
    <property type="match status" value="1"/>
</dbReference>
<dbReference type="Proteomes" id="UP000190890">
    <property type="component" value="Unassembled WGS sequence"/>
</dbReference>
<dbReference type="SUPFAM" id="SSF48208">
    <property type="entry name" value="Six-hairpin glycosidases"/>
    <property type="match status" value="1"/>
</dbReference>
<dbReference type="InterPro" id="IPR012341">
    <property type="entry name" value="6hp_glycosidase-like_sf"/>
</dbReference>